<evidence type="ECO:0000256" key="2">
    <source>
        <dbReference type="ARBA" id="ARBA00022695"/>
    </source>
</evidence>
<dbReference type="AlphaFoldDB" id="A0A3P1XM04"/>
<dbReference type="InterPro" id="IPR005835">
    <property type="entry name" value="NTP_transferase_dom"/>
</dbReference>
<keyword evidence="1" id="KW-0808">Transferase</keyword>
<evidence type="ECO:0000256" key="1">
    <source>
        <dbReference type="ARBA" id="ARBA00022679"/>
    </source>
</evidence>
<gene>
    <name evidence="4" type="ORF">EII40_08815</name>
</gene>
<dbReference type="InterPro" id="IPR050065">
    <property type="entry name" value="GlmU-like"/>
</dbReference>
<feature type="domain" description="Nucleotidyl transferase" evidence="3">
    <location>
        <begin position="5"/>
        <end position="230"/>
    </location>
</feature>
<proteinExistence type="predicted"/>
<name>A0A3P1XM04_TANFO</name>
<keyword evidence="2" id="KW-0548">Nucleotidyltransferase</keyword>
<dbReference type="PANTHER" id="PTHR43584">
    <property type="entry name" value="NUCLEOTIDYL TRANSFERASE"/>
    <property type="match status" value="1"/>
</dbReference>
<organism evidence="4 5">
    <name type="scientific">Tannerella forsythia</name>
    <name type="common">Bacteroides forsythus</name>
    <dbReference type="NCBI Taxonomy" id="28112"/>
    <lineage>
        <taxon>Bacteria</taxon>
        <taxon>Pseudomonadati</taxon>
        <taxon>Bacteroidota</taxon>
        <taxon>Bacteroidia</taxon>
        <taxon>Bacteroidales</taxon>
        <taxon>Tannerellaceae</taxon>
        <taxon>Tannerella</taxon>
    </lineage>
</organism>
<dbReference type="PANTHER" id="PTHR43584:SF8">
    <property type="entry name" value="N-ACETYLMURAMATE ALPHA-1-PHOSPHATE URIDYLYLTRANSFERASE"/>
    <property type="match status" value="1"/>
</dbReference>
<evidence type="ECO:0000313" key="4">
    <source>
        <dbReference type="EMBL" id="RRD59812.1"/>
    </source>
</evidence>
<evidence type="ECO:0000313" key="5">
    <source>
        <dbReference type="Proteomes" id="UP000278609"/>
    </source>
</evidence>
<dbReference type="Gene3D" id="3.90.550.10">
    <property type="entry name" value="Spore Coat Polysaccharide Biosynthesis Protein SpsA, Chain A"/>
    <property type="match status" value="1"/>
</dbReference>
<dbReference type="EMBL" id="RQYS01000035">
    <property type="protein sequence ID" value="RRD59812.1"/>
    <property type="molecule type" value="Genomic_DNA"/>
</dbReference>
<dbReference type="InterPro" id="IPR029044">
    <property type="entry name" value="Nucleotide-diphossugar_trans"/>
</dbReference>
<evidence type="ECO:0000259" key="3">
    <source>
        <dbReference type="Pfam" id="PF00483"/>
    </source>
</evidence>
<reference evidence="4 5" key="1">
    <citation type="submission" date="2018-11" db="EMBL/GenBank/DDBJ databases">
        <title>Genomes From Bacteria Associated with the Canine Oral Cavity: a Test Case for Automated Genome-Based Taxonomic Assignment.</title>
        <authorList>
            <person name="Coil D.A."/>
            <person name="Jospin G."/>
            <person name="Darling A.E."/>
            <person name="Wallis C."/>
            <person name="Davis I.J."/>
            <person name="Harris S."/>
            <person name="Eisen J.A."/>
            <person name="Holcombe L.J."/>
            <person name="O'Flynn C."/>
        </authorList>
    </citation>
    <scope>NUCLEOTIDE SEQUENCE [LARGE SCALE GENOMIC DNA]</scope>
    <source>
        <strain evidence="4 5">OH2617_COT-023</strain>
    </source>
</reference>
<dbReference type="Proteomes" id="UP000278609">
    <property type="component" value="Unassembled WGS sequence"/>
</dbReference>
<comment type="caution">
    <text evidence="4">The sequence shown here is derived from an EMBL/GenBank/DDBJ whole genome shotgun (WGS) entry which is preliminary data.</text>
</comment>
<sequence length="231" mass="26312">MDYAIIAAGEGSRLVQEGMKTPKPLIRLHGVPLIDRLIHIFLKHHATSISIIVNEEMTEVQTHLKALSLPIPFHLLVQSTPSSMHSFHALSRFLTGDRFCLTTVDTIFQEDEFRQYIRTFEQESTLDGLMAVTNFVDDEKPLYVKTDDNGRIYAFLDTADRTCHFVSGGIYCLRKTALPVLEQAMKQGISRMRNYQRLLVSEGLHLKAYPFDKIIDVDHISDLAKAEMFLS</sequence>
<dbReference type="OrthoDB" id="9784180at2"/>
<dbReference type="GO" id="GO:0016779">
    <property type="term" value="F:nucleotidyltransferase activity"/>
    <property type="evidence" value="ECO:0007669"/>
    <property type="project" value="UniProtKB-KW"/>
</dbReference>
<dbReference type="Pfam" id="PF00483">
    <property type="entry name" value="NTP_transferase"/>
    <property type="match status" value="1"/>
</dbReference>
<protein>
    <submittedName>
        <fullName evidence="4">NDP-sugar synthase</fullName>
    </submittedName>
</protein>
<dbReference type="SUPFAM" id="SSF53448">
    <property type="entry name" value="Nucleotide-diphospho-sugar transferases"/>
    <property type="match status" value="1"/>
</dbReference>
<dbReference type="RefSeq" id="WP_124751893.1">
    <property type="nucleotide sequence ID" value="NZ_RQYS01000035.1"/>
</dbReference>
<accession>A0A3P1XM04</accession>